<evidence type="ECO:0000313" key="1">
    <source>
        <dbReference type="EMBL" id="KEA55838.1"/>
    </source>
</evidence>
<name>A0A071M4Z4_9BURK</name>
<accession>A0A071M4Z4</accession>
<proteinExistence type="predicted"/>
<gene>
    <name evidence="1" type="ORF">DT99_30615</name>
</gene>
<protein>
    <submittedName>
        <fullName evidence="1">Uncharacterized protein</fullName>
    </submittedName>
</protein>
<reference evidence="1" key="1">
    <citation type="submission" date="2014-04" db="EMBL/GenBank/DDBJ databases">
        <title>In planta biocontrol of soil-borne Fusarium wilt of banana through a plant endophytic bacterium, Burkholderia cenocepacia 869T2.</title>
        <authorList>
            <person name="Ho Y.-N."/>
            <person name="Chiang H.-M."/>
            <person name="Chao C.-P."/>
            <person name="Su C.-C."/>
            <person name="Hsu H.-F."/>
            <person name="Guo C.-T."/>
            <person name="Hsieh J.-L."/>
            <person name="Huang C.-C."/>
        </authorList>
    </citation>
    <scope>NUCLEOTIDE SEQUENCE [LARGE SCALE GENOMIC DNA]</scope>
    <source>
        <strain evidence="1">869T2</strain>
    </source>
</reference>
<dbReference type="AlphaFoldDB" id="A0A071M4Z4"/>
<organism evidence="1">
    <name type="scientific">Burkholderia cenocepacia</name>
    <dbReference type="NCBI Taxonomy" id="95486"/>
    <lineage>
        <taxon>Bacteria</taxon>
        <taxon>Pseudomonadati</taxon>
        <taxon>Pseudomonadota</taxon>
        <taxon>Betaproteobacteria</taxon>
        <taxon>Burkholderiales</taxon>
        <taxon>Burkholderiaceae</taxon>
        <taxon>Burkholderia</taxon>
        <taxon>Burkholderia cepacia complex</taxon>
    </lineage>
</organism>
<sequence>MKLKPHFAEEVLSCIRQRGTRAEDKQIRKEYFQIDPPYDEAARSVVQRSKWVHDSEAYA</sequence>
<dbReference type="EMBL" id="JJOA01000035">
    <property type="protein sequence ID" value="KEA55838.1"/>
    <property type="molecule type" value="Genomic_DNA"/>
</dbReference>
<comment type="caution">
    <text evidence="1">The sequence shown here is derived from an EMBL/GenBank/DDBJ whole genome shotgun (WGS) entry which is preliminary data.</text>
</comment>